<reference evidence="8 9" key="1">
    <citation type="submission" date="2020-01" db="EMBL/GenBank/DDBJ databases">
        <title>Glutamicibacter soli M275.</title>
        <authorList>
            <person name="Meng X."/>
        </authorList>
    </citation>
    <scope>NUCLEOTIDE SEQUENCE [LARGE SCALE GENOMIC DNA]</scope>
    <source>
        <strain evidence="8 9">M275</strain>
    </source>
</reference>
<feature type="compositionally biased region" description="Basic and acidic residues" evidence="5">
    <location>
        <begin position="22"/>
        <end position="31"/>
    </location>
</feature>
<feature type="transmembrane region" description="Helical" evidence="6">
    <location>
        <begin position="109"/>
        <end position="125"/>
    </location>
</feature>
<feature type="transmembrane region" description="Helical" evidence="6">
    <location>
        <begin position="67"/>
        <end position="88"/>
    </location>
</feature>
<protein>
    <submittedName>
        <fullName evidence="8">RDD family protein</fullName>
    </submittedName>
</protein>
<dbReference type="EMBL" id="WYDN01000001">
    <property type="protein sequence ID" value="NAZ14607.1"/>
    <property type="molecule type" value="Genomic_DNA"/>
</dbReference>
<evidence type="ECO:0000256" key="4">
    <source>
        <dbReference type="ARBA" id="ARBA00023136"/>
    </source>
</evidence>
<dbReference type="Proteomes" id="UP000477543">
    <property type="component" value="Unassembled WGS sequence"/>
</dbReference>
<evidence type="ECO:0000259" key="7">
    <source>
        <dbReference type="Pfam" id="PF06271"/>
    </source>
</evidence>
<evidence type="ECO:0000256" key="1">
    <source>
        <dbReference type="ARBA" id="ARBA00004141"/>
    </source>
</evidence>
<proteinExistence type="predicted"/>
<evidence type="ECO:0000256" key="5">
    <source>
        <dbReference type="SAM" id="MobiDB-lite"/>
    </source>
</evidence>
<comment type="caution">
    <text evidence="8">The sequence shown here is derived from an EMBL/GenBank/DDBJ whole genome shotgun (WGS) entry which is preliminary data.</text>
</comment>
<name>A0A6L9G134_9MICC</name>
<dbReference type="AlphaFoldDB" id="A0A6L9G134"/>
<evidence type="ECO:0000313" key="9">
    <source>
        <dbReference type="Proteomes" id="UP000477543"/>
    </source>
</evidence>
<accession>A0A6L9G134</accession>
<evidence type="ECO:0000256" key="2">
    <source>
        <dbReference type="ARBA" id="ARBA00022692"/>
    </source>
</evidence>
<evidence type="ECO:0000256" key="6">
    <source>
        <dbReference type="SAM" id="Phobius"/>
    </source>
</evidence>
<feature type="region of interest" description="Disordered" evidence="5">
    <location>
        <begin position="1"/>
        <end position="34"/>
    </location>
</feature>
<keyword evidence="3 6" id="KW-1133">Transmembrane helix</keyword>
<evidence type="ECO:0000256" key="3">
    <source>
        <dbReference type="ARBA" id="ARBA00022989"/>
    </source>
</evidence>
<organism evidence="8 9">
    <name type="scientific">Glutamicibacter soli</name>
    <dbReference type="NCBI Taxonomy" id="453836"/>
    <lineage>
        <taxon>Bacteria</taxon>
        <taxon>Bacillati</taxon>
        <taxon>Actinomycetota</taxon>
        <taxon>Actinomycetes</taxon>
        <taxon>Micrococcales</taxon>
        <taxon>Micrococcaceae</taxon>
        <taxon>Glutamicibacter</taxon>
    </lineage>
</organism>
<dbReference type="InterPro" id="IPR010432">
    <property type="entry name" value="RDD"/>
</dbReference>
<keyword evidence="2 6" id="KW-0812">Transmembrane</keyword>
<feature type="domain" description="RDD" evidence="7">
    <location>
        <begin position="66"/>
        <end position="138"/>
    </location>
</feature>
<sequence length="145" mass="16227">MERKDFSSWLEGPPQLNSQHWPGEHMGRPEKGPGSIGRLPRRLGAIIIDWGLSMLLSWWLFDLNDWATLALFGLGQIIGVGITGHTIGHRVFRMQVQSMDGTAVTPLQGLIRSVLLCLFIPVLIADKDQRGLHDRLAKSILVNIR</sequence>
<dbReference type="InterPro" id="IPR016795">
    <property type="entry name" value="UCP021697"/>
</dbReference>
<feature type="transmembrane region" description="Helical" evidence="6">
    <location>
        <begin position="43"/>
        <end position="61"/>
    </location>
</feature>
<evidence type="ECO:0000313" key="8">
    <source>
        <dbReference type="EMBL" id="NAZ14607.1"/>
    </source>
</evidence>
<keyword evidence="4 6" id="KW-0472">Membrane</keyword>
<dbReference type="PIRSF" id="PIRSF021697">
    <property type="entry name" value="UCP021697"/>
    <property type="match status" value="1"/>
</dbReference>
<comment type="subcellular location">
    <subcellularLocation>
        <location evidence="1">Membrane</location>
        <topology evidence="1">Multi-pass membrane protein</topology>
    </subcellularLocation>
</comment>
<gene>
    <name evidence="8" type="ORF">GT020_00760</name>
</gene>
<dbReference type="RefSeq" id="WP_161446969.1">
    <property type="nucleotide sequence ID" value="NZ_WYDN01000001.1"/>
</dbReference>
<dbReference type="GO" id="GO:0016020">
    <property type="term" value="C:membrane"/>
    <property type="evidence" value="ECO:0007669"/>
    <property type="project" value="UniProtKB-SubCell"/>
</dbReference>
<dbReference type="Pfam" id="PF06271">
    <property type="entry name" value="RDD"/>
    <property type="match status" value="1"/>
</dbReference>